<dbReference type="EMBL" id="UINC01203559">
    <property type="protein sequence ID" value="SVE23868.1"/>
    <property type="molecule type" value="Genomic_DNA"/>
</dbReference>
<name>A0A383BWT8_9ZZZZ</name>
<dbReference type="Pfam" id="PF12221">
    <property type="entry name" value="HflK_N"/>
    <property type="match status" value="1"/>
</dbReference>
<gene>
    <name evidence="3" type="ORF">METZ01_LOCUS476722</name>
</gene>
<accession>A0A383BWT8</accession>
<sequence length="47" mass="4880">MANGNDFKGGSPWGSSPGGKNGSGRGGQRPPNIDEIVEKIQKLISKL</sequence>
<protein>
    <recommendedName>
        <fullName evidence="2">Menbrane protein HflK N-terminal domain-containing protein</fullName>
    </recommendedName>
</protein>
<evidence type="ECO:0000259" key="2">
    <source>
        <dbReference type="Pfam" id="PF12221"/>
    </source>
</evidence>
<dbReference type="AlphaFoldDB" id="A0A383BWT8"/>
<organism evidence="3">
    <name type="scientific">marine metagenome</name>
    <dbReference type="NCBI Taxonomy" id="408172"/>
    <lineage>
        <taxon>unclassified sequences</taxon>
        <taxon>metagenomes</taxon>
        <taxon>ecological metagenomes</taxon>
    </lineage>
</organism>
<evidence type="ECO:0000313" key="3">
    <source>
        <dbReference type="EMBL" id="SVE23868.1"/>
    </source>
</evidence>
<dbReference type="InterPro" id="IPR020980">
    <property type="entry name" value="Membrane_HflK_N"/>
</dbReference>
<feature type="domain" description="Menbrane protein HflK N-terminal" evidence="2">
    <location>
        <begin position="4"/>
        <end position="46"/>
    </location>
</feature>
<feature type="compositionally biased region" description="Gly residues" evidence="1">
    <location>
        <begin position="16"/>
        <end position="27"/>
    </location>
</feature>
<reference evidence="3" key="1">
    <citation type="submission" date="2018-05" db="EMBL/GenBank/DDBJ databases">
        <authorList>
            <person name="Lanie J.A."/>
            <person name="Ng W.-L."/>
            <person name="Kazmierczak K.M."/>
            <person name="Andrzejewski T.M."/>
            <person name="Davidsen T.M."/>
            <person name="Wayne K.J."/>
            <person name="Tettelin H."/>
            <person name="Glass J.I."/>
            <person name="Rusch D."/>
            <person name="Podicherti R."/>
            <person name="Tsui H.-C.T."/>
            <person name="Winkler M.E."/>
        </authorList>
    </citation>
    <scope>NUCLEOTIDE SEQUENCE</scope>
</reference>
<feature type="non-terminal residue" evidence="3">
    <location>
        <position position="47"/>
    </location>
</feature>
<feature type="region of interest" description="Disordered" evidence="1">
    <location>
        <begin position="1"/>
        <end position="35"/>
    </location>
</feature>
<proteinExistence type="predicted"/>
<evidence type="ECO:0000256" key="1">
    <source>
        <dbReference type="SAM" id="MobiDB-lite"/>
    </source>
</evidence>